<evidence type="ECO:0000313" key="2">
    <source>
        <dbReference type="Proteomes" id="UP000504617"/>
    </source>
</evidence>
<organism evidence="2 3">
    <name type="scientific">Thamnophis sirtalis</name>
    <dbReference type="NCBI Taxonomy" id="35019"/>
    <lineage>
        <taxon>Eukaryota</taxon>
        <taxon>Metazoa</taxon>
        <taxon>Chordata</taxon>
        <taxon>Craniata</taxon>
        <taxon>Vertebrata</taxon>
        <taxon>Euteleostomi</taxon>
        <taxon>Lepidosauria</taxon>
        <taxon>Squamata</taxon>
        <taxon>Bifurcata</taxon>
        <taxon>Unidentata</taxon>
        <taxon>Episquamata</taxon>
        <taxon>Toxicofera</taxon>
        <taxon>Serpentes</taxon>
        <taxon>Colubroidea</taxon>
        <taxon>Colubridae</taxon>
        <taxon>Natricinae</taxon>
        <taxon>Thamnophis</taxon>
    </lineage>
</organism>
<keyword evidence="2" id="KW-1185">Reference proteome</keyword>
<feature type="compositionally biased region" description="Basic and acidic residues" evidence="1">
    <location>
        <begin position="377"/>
        <end position="391"/>
    </location>
</feature>
<dbReference type="RefSeq" id="XP_013919140.1">
    <property type="nucleotide sequence ID" value="XM_014063665.1"/>
</dbReference>
<dbReference type="AlphaFoldDB" id="A0A6I9Y9R6"/>
<dbReference type="KEGG" id="tsr:106546717"/>
<feature type="compositionally biased region" description="Basic and acidic residues" evidence="1">
    <location>
        <begin position="206"/>
        <end position="216"/>
    </location>
</feature>
<feature type="compositionally biased region" description="Polar residues" evidence="1">
    <location>
        <begin position="218"/>
        <end position="234"/>
    </location>
</feature>
<feature type="compositionally biased region" description="Polar residues" evidence="1">
    <location>
        <begin position="51"/>
        <end position="78"/>
    </location>
</feature>
<evidence type="ECO:0000256" key="1">
    <source>
        <dbReference type="SAM" id="MobiDB-lite"/>
    </source>
</evidence>
<gene>
    <name evidence="3" type="primary">LOC106546717</name>
</gene>
<name>A0A6I9Y9R6_9SAUR</name>
<feature type="compositionally biased region" description="Polar residues" evidence="1">
    <location>
        <begin position="244"/>
        <end position="269"/>
    </location>
</feature>
<feature type="non-terminal residue" evidence="3">
    <location>
        <position position="557"/>
    </location>
</feature>
<dbReference type="GeneID" id="106546717"/>
<evidence type="ECO:0000313" key="3">
    <source>
        <dbReference type="RefSeq" id="XP_013919140.1"/>
    </source>
</evidence>
<reference evidence="3" key="1">
    <citation type="submission" date="2025-08" db="UniProtKB">
        <authorList>
            <consortium name="RefSeq"/>
        </authorList>
    </citation>
    <scope>IDENTIFICATION</scope>
</reference>
<feature type="region of interest" description="Disordered" evidence="1">
    <location>
        <begin position="333"/>
        <end position="474"/>
    </location>
</feature>
<feature type="compositionally biased region" description="Basic and acidic residues" evidence="1">
    <location>
        <begin position="132"/>
        <end position="148"/>
    </location>
</feature>
<feature type="compositionally biased region" description="Polar residues" evidence="1">
    <location>
        <begin position="277"/>
        <end position="288"/>
    </location>
</feature>
<feature type="region of interest" description="Disordered" evidence="1">
    <location>
        <begin position="28"/>
        <end position="320"/>
    </location>
</feature>
<feature type="compositionally biased region" description="Polar residues" evidence="1">
    <location>
        <begin position="101"/>
        <end position="112"/>
    </location>
</feature>
<feature type="compositionally biased region" description="Basic and acidic residues" evidence="1">
    <location>
        <begin position="439"/>
        <end position="466"/>
    </location>
</feature>
<accession>A0A6I9Y9R6</accession>
<feature type="compositionally biased region" description="Basic and acidic residues" evidence="1">
    <location>
        <begin position="32"/>
        <end position="50"/>
    </location>
</feature>
<dbReference type="OrthoDB" id="8909291at2759"/>
<feature type="compositionally biased region" description="Basic and acidic residues" evidence="1">
    <location>
        <begin position="333"/>
        <end position="365"/>
    </location>
</feature>
<dbReference type="Proteomes" id="UP000504617">
    <property type="component" value="Unplaced"/>
</dbReference>
<dbReference type="PANTHER" id="PTHR15468">
    <property type="entry name" value="ZNF185"/>
    <property type="match status" value="1"/>
</dbReference>
<sequence>MLSLGAMKDGVILPSEEDRKRIITQMKVRTTLKGDKSWIHQRSDSEEKQNHSPLASCTAPSSHREPQSPSAQKNIPPNSSSTATSSSGYLIRGVFTKTIDKSSPSKTASNGTQKSVKSPSQTSPSSQGPKMSTEDYKKLAPYNVKRELSQPGAGQPSVSPEEQKKRTEAASSVLRRSAGRERSYVLSAAKKSGGSPTQEIPAIVAKKIDVPDDFGPRSRSQTVPASAWFNSRGKSTNEERRTSKYPQNESRLSNTSVKTNVDTTSSRNVASKPYLETSFNYSTSVEQSNKSDEKSETSSGPDSVPRIPTSPKRSEKNEMQSHMFFDKSVLEHKHEVSNGERKPKDPDSKAAEFCHHQPTTEKENTDVYPGMGYRTSPHLDHNEGFDSKRSELPPGESNLSTTGIQCELIPKREESDAEISRYTSFTTENRITSPQNQYRDQRSGEDSDRVFSHPDRQGGHFIRSPESRNGTNRNNQVYNHRMLGFNNGIASYLYNQPFNSRSMSYYPFRDAGTTVPKSHRVPFYKDICDTESGRNLADSEAASFEQKNFSNYDSDSS</sequence>
<dbReference type="InterPro" id="IPR052621">
    <property type="entry name" value="Cell_Prolif/Cornif_Regul"/>
</dbReference>
<proteinExistence type="predicted"/>
<protein>
    <submittedName>
        <fullName evidence="3">Uncharacterized protein LOC106546717</fullName>
    </submittedName>
</protein>
<feature type="compositionally biased region" description="Low complexity" evidence="1">
    <location>
        <begin position="113"/>
        <end position="130"/>
    </location>
</feature>
<dbReference type="PANTHER" id="PTHR15468:SF2">
    <property type="entry name" value="ZINC FINGER PROTEIN 185"/>
    <property type="match status" value="1"/>
</dbReference>
<feature type="compositionally biased region" description="Polar residues" evidence="1">
    <location>
        <begin position="421"/>
        <end position="438"/>
    </location>
</feature>